<dbReference type="Gene3D" id="1.10.1240.100">
    <property type="match status" value="1"/>
</dbReference>
<dbReference type="PROSITE" id="PS50075">
    <property type="entry name" value="CARRIER"/>
    <property type="match status" value="1"/>
</dbReference>
<dbReference type="SMART" id="SM00822">
    <property type="entry name" value="PKS_KR"/>
    <property type="match status" value="1"/>
</dbReference>
<dbReference type="GO" id="GO:0031177">
    <property type="term" value="F:phosphopantetheine binding"/>
    <property type="evidence" value="ECO:0007669"/>
    <property type="project" value="InterPro"/>
</dbReference>
<proteinExistence type="predicted"/>
<keyword evidence="3" id="KW-0596">Phosphopantetheine</keyword>
<dbReference type="SUPFAM" id="SSF47336">
    <property type="entry name" value="ACP-like"/>
    <property type="match status" value="1"/>
</dbReference>
<dbReference type="Pfam" id="PF08659">
    <property type="entry name" value="KR"/>
    <property type="match status" value="1"/>
</dbReference>
<dbReference type="RefSeq" id="WP_109687462.1">
    <property type="nucleotide sequence ID" value="NZ_QGGL01000004.1"/>
</dbReference>
<dbReference type="SUPFAM" id="SSF53901">
    <property type="entry name" value="Thiolase-like"/>
    <property type="match status" value="2"/>
</dbReference>
<evidence type="ECO:0000256" key="3">
    <source>
        <dbReference type="ARBA" id="ARBA00022450"/>
    </source>
</evidence>
<dbReference type="OrthoDB" id="9808669at2"/>
<dbReference type="InterPro" id="IPR013968">
    <property type="entry name" value="PKS_KR"/>
</dbReference>
<feature type="region of interest" description="Disordered" evidence="6">
    <location>
        <begin position="1537"/>
        <end position="1565"/>
    </location>
</feature>
<dbReference type="GO" id="GO:0005737">
    <property type="term" value="C:cytoplasm"/>
    <property type="evidence" value="ECO:0007669"/>
    <property type="project" value="TreeGrafter"/>
</dbReference>
<dbReference type="CDD" id="cd00833">
    <property type="entry name" value="PKS"/>
    <property type="match status" value="2"/>
</dbReference>
<dbReference type="InterPro" id="IPR036291">
    <property type="entry name" value="NAD(P)-bd_dom_sf"/>
</dbReference>
<evidence type="ECO:0000256" key="1">
    <source>
        <dbReference type="ARBA" id="ARBA00003299"/>
    </source>
</evidence>
<dbReference type="InterPro" id="IPR014030">
    <property type="entry name" value="Ketoacyl_synth_N"/>
</dbReference>
<sequence length="2054" mass="228485">MRPPQQDVAVVGIACRFPGADGYEQFWENLVQGVNSIREMTPDRWDIRDFYSPNIEEPNKTNSKWCGLVDNIFDFDHQFFQISPREAINMDPQQRLLLEETHHCIEDSGIPLRVLQQKKTSVYVGVMTADYLQGLSDPTLTTDSYAALGNYESLMANRVSYTFDLQGASLPVNAACASSIIAIHEAKRALIQGDCDFAFASCVNLNIHPLKYISFSKSRMLSPDGQCKTFDKDANGYVPGDGIGVLLLQRLDKAIEDGNHIYGVIKGSAVNHTGKGQSVTAPRMKAQRDVILGAYETAGFGPDTVGYIEAHGTGTSLGDPIEVEALTQAFRAYTDDNQFCQIGSVKTNIGHLESAAGMAGVIKVLMMMKHRKVPKSLNVQTLNPIIDFESTPFSVSTALQDWRPRQAGLPLRAGVSSFGFGGVNSHVLIEEYQEARVLPESAPARDSYFFLLSAKNKHSLENVVAQWRAFVNKPDFDASRLWDISNTLLTGRESYPYRFGKLIRNQAELKEFLRSDTPATAKTVRQGRRLHVPETPWNSFAEIKSLYVENSVFRDQLDALIRLLEELRVPQNVVQGFFQEQWVGSHRNLYSFLAGYAYAATLIELGVAPKLLVGEQSGLRVALAISGVLDVKDLLAVLSGNMELSDAVLQRPTIPFYDPVTGQIWTPVQVDGEYVQLLLKALDQIPSSHNAKVIERYVHKARLLYDSQFTFKKFLNDWHDVLQKHSSYDLRALLFTDELLSSSGADRYKQEIKLLLVVLVSSLRKLNQKWALRDPQLLDNPGFYELIDLLEGQVMTKEMFVDLLCSDYPDTEQAAKVLHERIQATELSQGYAVLREHNQRLQDWIQVEDWFEVAARTEAREPVGEAAKYLQVDLKADGDANRSLNETLLALWLEGAEIRWDLLVQHQSFRKISLPVYPFKRDTFRFAANKPDPQTITIQQPAVPAAHVIKKLTRPNALLTKQWAPSPAAGIKTGHGTVAILTTYATQSLADAVSQLLPGEVRILNLEDLRAELQQPPHVWEQYAGCIDLLGCASEESSDRVWISWLQKWIEFGRREELLLLCVTKGLEAFKNQQVQLSGSSRAGLYRMLQSEYRHIRSRHMDGESSSADRALAEQIVAEFRAESEETEVCYRDGQRYRAYLEELPEVAGATTASIRFSPDEVLLITGGTRGLGFLCAQHFVKHYGVKRLVLTGRDVFPPREQWNSYQGQSGALAEKLQAIQELERHGVDVRVWSLPLTDASAVRTNIEEIKRTLGPIGGVIHCAGSLDRENPAFIRKSVAGIEQTLGPKLIGADHLYQSVKQEPLRFFVLFSSVSAVIPTLAAGVSDYGMANAHLDYFAHAVAQTCPVVAIQWPSWKEAGMGEFKNTAYEQTGLMSITNQEGLTMLDRILAEKPGRVVLPAVYNPDVWHPEKLMQRTLREAKKSGIQTKQPPAPEVPSMNQKELITATQTWLISLFSKEMNIDASEFELDIQFQDYGMDSILLAQVVTRMDRELKTVAMDPSVLLENPTMTSLADYLAQTYPEVLGELFSIGASHASTSASTQQAPEPVQQQQVHQQQVQSSAPEASRQKMQIAVVGLACQFPDAPNARVYWDNLLARKDSMREVPKSRWDINEHYHPNEHRDEKSISKWGGFLPDIEQFDPEYFHIPESLAVQVDPLQRKFLEVGAEAIADAGYGKKDLWNQQVGVFVGSRVSNFHQKLGKNKKETIIATGQNFIAAHISHVFNFKGPNMVIDSACSSSLTAVHLAAKSILHGECDLALAGGVEILLDETMYLTLSAASVLSPDGRCKTFSANANGIGLGEGCGVLLLKPLQKAIEDGNKIYGIIDGSAINNDGNTMGITTPNPEAQKELIEKAIADAKIKAESINYVETHGTGTLIGDPIELKALTQVFGKYTTKRQFCGVGSVKSNIGHLLSAAGMASLIKVLLGLTERKLPSTLHCSEPNPRFQFQDSPFYIVQDQQPWTSEDGVLRAGVSAFGLGGNNAHVLVSNEGVPASLQARLENTQRNNLFNRKRYWPWPEQTEAQAPSAAPVNVNRESEFMSFFDSFEDDGRNE</sequence>
<dbReference type="InterPro" id="IPR016039">
    <property type="entry name" value="Thiolase-like"/>
</dbReference>
<dbReference type="Gene3D" id="3.40.47.10">
    <property type="match status" value="2"/>
</dbReference>
<dbReference type="PROSITE" id="PS52004">
    <property type="entry name" value="KS3_2"/>
    <property type="match status" value="2"/>
</dbReference>
<dbReference type="EMBL" id="QGGL01000004">
    <property type="protein sequence ID" value="PWK14995.1"/>
    <property type="molecule type" value="Genomic_DNA"/>
</dbReference>
<evidence type="ECO:0000313" key="10">
    <source>
        <dbReference type="Proteomes" id="UP000245634"/>
    </source>
</evidence>
<evidence type="ECO:0000259" key="7">
    <source>
        <dbReference type="PROSITE" id="PS50075"/>
    </source>
</evidence>
<comment type="pathway">
    <text evidence="2">Antibiotic biosynthesis; bacillaene biosynthesis.</text>
</comment>
<protein>
    <submittedName>
        <fullName evidence="9">Ketoacyl-synthetase-like protein</fullName>
    </submittedName>
</protein>
<dbReference type="Gene3D" id="3.40.50.720">
    <property type="entry name" value="NAD(P)-binding Rossmann-like Domain"/>
    <property type="match status" value="1"/>
</dbReference>
<feature type="domain" description="Ketosynthase family 3 (KS3)" evidence="8">
    <location>
        <begin position="5"/>
        <end position="431"/>
    </location>
</feature>
<dbReference type="PANTHER" id="PTHR43775">
    <property type="entry name" value="FATTY ACID SYNTHASE"/>
    <property type="match status" value="1"/>
</dbReference>
<dbReference type="GO" id="GO:0004312">
    <property type="term" value="F:fatty acid synthase activity"/>
    <property type="evidence" value="ECO:0007669"/>
    <property type="project" value="TreeGrafter"/>
</dbReference>
<comment type="function">
    <text evidence="1">Involved in some intermediate steps for the synthesis of the antibiotic polyketide bacillaene which is involved in secondary metabolism.</text>
</comment>
<dbReference type="InterPro" id="IPR016035">
    <property type="entry name" value="Acyl_Trfase/lysoPLipase"/>
</dbReference>
<evidence type="ECO:0000256" key="2">
    <source>
        <dbReference type="ARBA" id="ARBA00004789"/>
    </source>
</evidence>
<dbReference type="InterPro" id="IPR020615">
    <property type="entry name" value="Thiolase_acyl_enz_int_AS"/>
</dbReference>
<keyword evidence="5" id="KW-0808">Transferase</keyword>
<evidence type="ECO:0000259" key="8">
    <source>
        <dbReference type="PROSITE" id="PS52004"/>
    </source>
</evidence>
<keyword evidence="10" id="KW-1185">Reference proteome</keyword>
<dbReference type="InterPro" id="IPR020841">
    <property type="entry name" value="PKS_Beta-ketoAc_synthase_dom"/>
</dbReference>
<dbReference type="SMART" id="SM00825">
    <property type="entry name" value="PKS_KS"/>
    <property type="match status" value="2"/>
</dbReference>
<dbReference type="Gene3D" id="3.30.70.3290">
    <property type="match status" value="1"/>
</dbReference>
<dbReference type="Gene3D" id="1.10.1200.10">
    <property type="entry name" value="ACP-like"/>
    <property type="match status" value="1"/>
</dbReference>
<feature type="domain" description="Ketosynthase family 3 (KS3)" evidence="8">
    <location>
        <begin position="1570"/>
        <end position="1990"/>
    </location>
</feature>
<dbReference type="InterPro" id="IPR050091">
    <property type="entry name" value="PKS_NRPS_Biosynth_Enz"/>
</dbReference>
<dbReference type="GO" id="GO:0071770">
    <property type="term" value="P:DIM/DIP cell wall layer assembly"/>
    <property type="evidence" value="ECO:0007669"/>
    <property type="project" value="TreeGrafter"/>
</dbReference>
<dbReference type="PROSITE" id="PS00012">
    <property type="entry name" value="PHOSPHOPANTETHEINE"/>
    <property type="match status" value="1"/>
</dbReference>
<dbReference type="FunFam" id="3.40.47.10:FF:000019">
    <property type="entry name" value="Polyketide synthase type I"/>
    <property type="match status" value="1"/>
</dbReference>
<dbReference type="CDD" id="cd08953">
    <property type="entry name" value="KR_2_SDR_x"/>
    <property type="match status" value="1"/>
</dbReference>
<dbReference type="Proteomes" id="UP000245634">
    <property type="component" value="Unassembled WGS sequence"/>
</dbReference>
<gene>
    <name evidence="9" type="ORF">C7459_104200</name>
</gene>
<dbReference type="Pfam" id="PF00109">
    <property type="entry name" value="ketoacyl-synt"/>
    <property type="match status" value="2"/>
</dbReference>
<dbReference type="GO" id="GO:0004315">
    <property type="term" value="F:3-oxoacyl-[acyl-carrier-protein] synthase activity"/>
    <property type="evidence" value="ECO:0007669"/>
    <property type="project" value="InterPro"/>
</dbReference>
<feature type="domain" description="Carrier" evidence="7">
    <location>
        <begin position="1443"/>
        <end position="1521"/>
    </location>
</feature>
<dbReference type="InterPro" id="IPR057326">
    <property type="entry name" value="KR_dom"/>
</dbReference>
<comment type="caution">
    <text evidence="9">The sequence shown here is derived from an EMBL/GenBank/DDBJ whole genome shotgun (WGS) entry which is preliminary data.</text>
</comment>
<evidence type="ECO:0000313" key="9">
    <source>
        <dbReference type="EMBL" id="PWK14995.1"/>
    </source>
</evidence>
<dbReference type="SUPFAM" id="SSF51735">
    <property type="entry name" value="NAD(P)-binding Rossmann-fold domains"/>
    <property type="match status" value="2"/>
</dbReference>
<keyword evidence="4" id="KW-0597">Phosphoprotein</keyword>
<dbReference type="InterPro" id="IPR006162">
    <property type="entry name" value="Ppantetheine_attach_site"/>
</dbReference>
<dbReference type="PROSITE" id="PS00098">
    <property type="entry name" value="THIOLASE_1"/>
    <property type="match status" value="1"/>
</dbReference>
<name>A0A316DBL7_9BACL</name>
<dbReference type="Pfam" id="PF02801">
    <property type="entry name" value="Ketoacyl-synt_C"/>
    <property type="match status" value="2"/>
</dbReference>
<evidence type="ECO:0000256" key="4">
    <source>
        <dbReference type="ARBA" id="ARBA00022553"/>
    </source>
</evidence>
<dbReference type="SUPFAM" id="SSF52151">
    <property type="entry name" value="FabD/lysophospholipase-like"/>
    <property type="match status" value="1"/>
</dbReference>
<dbReference type="PANTHER" id="PTHR43775:SF37">
    <property type="entry name" value="SI:DKEY-61P9.11"/>
    <property type="match status" value="1"/>
</dbReference>
<dbReference type="InterPro" id="IPR020806">
    <property type="entry name" value="PKS_PP-bd"/>
</dbReference>
<dbReference type="Pfam" id="PF16197">
    <property type="entry name" value="KAsynt_C_assoc"/>
    <property type="match status" value="1"/>
</dbReference>
<dbReference type="Pfam" id="PF00550">
    <property type="entry name" value="PP-binding"/>
    <property type="match status" value="1"/>
</dbReference>
<dbReference type="InterPro" id="IPR032821">
    <property type="entry name" value="PKS_assoc"/>
</dbReference>
<evidence type="ECO:0000256" key="5">
    <source>
        <dbReference type="ARBA" id="ARBA00022679"/>
    </source>
</evidence>
<dbReference type="InterPro" id="IPR009081">
    <property type="entry name" value="PP-bd_ACP"/>
</dbReference>
<dbReference type="SMART" id="SM00823">
    <property type="entry name" value="PKS_PP"/>
    <property type="match status" value="1"/>
</dbReference>
<dbReference type="GO" id="GO:0006633">
    <property type="term" value="P:fatty acid biosynthetic process"/>
    <property type="evidence" value="ECO:0007669"/>
    <property type="project" value="InterPro"/>
</dbReference>
<dbReference type="InterPro" id="IPR014031">
    <property type="entry name" value="Ketoacyl_synth_C"/>
</dbReference>
<dbReference type="InterPro" id="IPR036736">
    <property type="entry name" value="ACP-like_sf"/>
</dbReference>
<organism evidence="9 10">
    <name type="scientific">Tumebacillus permanentifrigoris</name>
    <dbReference type="NCBI Taxonomy" id="378543"/>
    <lineage>
        <taxon>Bacteria</taxon>
        <taxon>Bacillati</taxon>
        <taxon>Bacillota</taxon>
        <taxon>Bacilli</taxon>
        <taxon>Bacillales</taxon>
        <taxon>Alicyclobacillaceae</taxon>
        <taxon>Tumebacillus</taxon>
    </lineage>
</organism>
<feature type="compositionally biased region" description="Low complexity" evidence="6">
    <location>
        <begin position="1537"/>
        <end position="1564"/>
    </location>
</feature>
<dbReference type="InterPro" id="IPR018201">
    <property type="entry name" value="Ketoacyl_synth_AS"/>
</dbReference>
<reference evidence="9 10" key="1">
    <citation type="submission" date="2018-05" db="EMBL/GenBank/DDBJ databases">
        <title>Genomic Encyclopedia of Type Strains, Phase IV (KMG-IV): sequencing the most valuable type-strain genomes for metagenomic binning, comparative biology and taxonomic classification.</title>
        <authorList>
            <person name="Goeker M."/>
        </authorList>
    </citation>
    <scope>NUCLEOTIDE SEQUENCE [LARGE SCALE GENOMIC DNA]</scope>
    <source>
        <strain evidence="9 10">DSM 18773</strain>
    </source>
</reference>
<dbReference type="PROSITE" id="PS00606">
    <property type="entry name" value="KS3_1"/>
    <property type="match status" value="1"/>
</dbReference>
<dbReference type="GO" id="GO:0005886">
    <property type="term" value="C:plasma membrane"/>
    <property type="evidence" value="ECO:0007669"/>
    <property type="project" value="TreeGrafter"/>
</dbReference>
<accession>A0A316DBL7</accession>
<evidence type="ECO:0000256" key="6">
    <source>
        <dbReference type="SAM" id="MobiDB-lite"/>
    </source>
</evidence>